<dbReference type="EMBL" id="UZAU01000073">
    <property type="status" value="NOT_ANNOTATED_CDS"/>
    <property type="molecule type" value="Genomic_DNA"/>
</dbReference>
<evidence type="ECO:0000256" key="1">
    <source>
        <dbReference type="SAM" id="MobiDB-lite"/>
    </source>
</evidence>
<dbReference type="EnsemblPlants" id="evm.model.01.2510">
    <property type="protein sequence ID" value="cds.evm.model.01.2510"/>
    <property type="gene ID" value="evm.TU.01.2510"/>
</dbReference>
<dbReference type="Gramene" id="evm.model.01.2510">
    <property type="protein sequence ID" value="cds.evm.model.01.2510"/>
    <property type="gene ID" value="evm.TU.01.2510"/>
</dbReference>
<feature type="compositionally biased region" description="Polar residues" evidence="1">
    <location>
        <begin position="31"/>
        <end position="43"/>
    </location>
</feature>
<reference evidence="2" key="2">
    <citation type="submission" date="2021-03" db="UniProtKB">
        <authorList>
            <consortium name="EnsemblPlants"/>
        </authorList>
    </citation>
    <scope>IDENTIFICATION</scope>
</reference>
<proteinExistence type="predicted"/>
<name>A0A803NLG2_CANSA</name>
<feature type="compositionally biased region" description="Basic and acidic residues" evidence="1">
    <location>
        <begin position="93"/>
        <end position="106"/>
    </location>
</feature>
<dbReference type="AlphaFoldDB" id="A0A803NLG2"/>
<accession>A0A803NLG2</accession>
<organism evidence="2 3">
    <name type="scientific">Cannabis sativa</name>
    <name type="common">Hemp</name>
    <name type="synonym">Marijuana</name>
    <dbReference type="NCBI Taxonomy" id="3483"/>
    <lineage>
        <taxon>Eukaryota</taxon>
        <taxon>Viridiplantae</taxon>
        <taxon>Streptophyta</taxon>
        <taxon>Embryophyta</taxon>
        <taxon>Tracheophyta</taxon>
        <taxon>Spermatophyta</taxon>
        <taxon>Magnoliopsida</taxon>
        <taxon>eudicotyledons</taxon>
        <taxon>Gunneridae</taxon>
        <taxon>Pentapetalae</taxon>
        <taxon>rosids</taxon>
        <taxon>fabids</taxon>
        <taxon>Rosales</taxon>
        <taxon>Cannabaceae</taxon>
        <taxon>Cannabis</taxon>
    </lineage>
</organism>
<dbReference type="Proteomes" id="UP000596661">
    <property type="component" value="Chromosome 1"/>
</dbReference>
<keyword evidence="3" id="KW-1185">Reference proteome</keyword>
<feature type="compositionally biased region" description="Basic and acidic residues" evidence="1">
    <location>
        <begin position="60"/>
        <end position="79"/>
    </location>
</feature>
<feature type="region of interest" description="Disordered" evidence="1">
    <location>
        <begin position="60"/>
        <end position="155"/>
    </location>
</feature>
<feature type="region of interest" description="Disordered" evidence="1">
    <location>
        <begin position="1"/>
        <end position="47"/>
    </location>
</feature>
<protein>
    <submittedName>
        <fullName evidence="2">Uncharacterized protein</fullName>
    </submittedName>
</protein>
<evidence type="ECO:0000313" key="2">
    <source>
        <dbReference type="EnsemblPlants" id="cds.evm.model.01.2510"/>
    </source>
</evidence>
<reference evidence="2" key="1">
    <citation type="submission" date="2018-11" db="EMBL/GenBank/DDBJ databases">
        <authorList>
            <person name="Grassa J C."/>
        </authorList>
    </citation>
    <scope>NUCLEOTIDE SEQUENCE [LARGE SCALE GENOMIC DNA]</scope>
</reference>
<sequence length="155" mass="16663">MDNMDPPLAMHTQLGIARVRETSEVGGHPMNTAQLQEKTPSTKTRLKISRAKMTMRLDELEEVSKENAPEEPIHKESKPIMKANPNVGPSAPAKDKGKGKVGEPKIKTAPVALGNNVNTANQPLWRKKATDAPGLGCSSDLRGRVLQDDGPGALV</sequence>
<evidence type="ECO:0000313" key="3">
    <source>
        <dbReference type="Proteomes" id="UP000596661"/>
    </source>
</evidence>